<proteinExistence type="predicted"/>
<dbReference type="Proteomes" id="UP000410492">
    <property type="component" value="Unassembled WGS sequence"/>
</dbReference>
<organism evidence="4 5">
    <name type="scientific">Callosobruchus maculatus</name>
    <name type="common">Southern cowpea weevil</name>
    <name type="synonym">Pulse bruchid</name>
    <dbReference type="NCBI Taxonomy" id="64391"/>
    <lineage>
        <taxon>Eukaryota</taxon>
        <taxon>Metazoa</taxon>
        <taxon>Ecdysozoa</taxon>
        <taxon>Arthropoda</taxon>
        <taxon>Hexapoda</taxon>
        <taxon>Insecta</taxon>
        <taxon>Pterygota</taxon>
        <taxon>Neoptera</taxon>
        <taxon>Endopterygota</taxon>
        <taxon>Coleoptera</taxon>
        <taxon>Polyphaga</taxon>
        <taxon>Cucujiformia</taxon>
        <taxon>Chrysomeloidea</taxon>
        <taxon>Chrysomelidae</taxon>
        <taxon>Bruchinae</taxon>
        <taxon>Bruchini</taxon>
        <taxon>Callosobruchus</taxon>
    </lineage>
</organism>
<dbReference type="EMBL" id="CAACVG010002556">
    <property type="protein sequence ID" value="VEN36625.1"/>
    <property type="molecule type" value="Genomic_DNA"/>
</dbReference>
<dbReference type="GO" id="GO:0005667">
    <property type="term" value="C:transcription regulator complex"/>
    <property type="evidence" value="ECO:0007669"/>
    <property type="project" value="TreeGrafter"/>
</dbReference>
<sequence length="240" mass="27390">MTCAGEPEYYEIVTDEHVITLIEAVSMHPEIYNPTHHNNESSAWEEVANDLLMVNCRISGFFCKSAWRDIRYAYLAYYKRKVRGIPAKYKYADHLGWLDRWLDPYLGLDRRNISDPGASVSSTNRVTEDKTFEEEAHVGDSAFHCNDTSPNNNIVEQNGEGQVDKALKNEDVEVEAVDVDLTRISQSLPEHTASLTSEEDTDMLFLKSILPDLHTMSGQQKNAFKLKTMQLIRDILYPTP</sequence>
<dbReference type="Pfam" id="PF02944">
    <property type="entry name" value="BESS"/>
    <property type="match status" value="1"/>
</dbReference>
<keyword evidence="5" id="KW-1185">Reference proteome</keyword>
<evidence type="ECO:0000259" key="3">
    <source>
        <dbReference type="PROSITE" id="PS51031"/>
    </source>
</evidence>
<dbReference type="OrthoDB" id="6147983at2759"/>
<dbReference type="PROSITE" id="PS51029">
    <property type="entry name" value="MADF"/>
    <property type="match status" value="1"/>
</dbReference>
<feature type="domain" description="MADF" evidence="2">
    <location>
        <begin position="20"/>
        <end position="103"/>
    </location>
</feature>
<dbReference type="PANTHER" id="PTHR12243:SF60">
    <property type="entry name" value="SI:CH211-15D5.12-RELATED"/>
    <property type="match status" value="1"/>
</dbReference>
<dbReference type="PANTHER" id="PTHR12243">
    <property type="entry name" value="MADF DOMAIN TRANSCRIPTION FACTOR"/>
    <property type="match status" value="1"/>
</dbReference>
<keyword evidence="1" id="KW-0539">Nucleus</keyword>
<dbReference type="PROSITE" id="PS51031">
    <property type="entry name" value="BESS"/>
    <property type="match status" value="1"/>
</dbReference>
<comment type="subcellular location">
    <subcellularLocation>
        <location evidence="1">Nucleus</location>
    </subcellularLocation>
</comment>
<evidence type="ECO:0000313" key="4">
    <source>
        <dbReference type="EMBL" id="VEN36625.1"/>
    </source>
</evidence>
<dbReference type="GO" id="GO:0005634">
    <property type="term" value="C:nucleus"/>
    <property type="evidence" value="ECO:0007669"/>
    <property type="project" value="UniProtKB-SubCell"/>
</dbReference>
<evidence type="ECO:0000313" key="5">
    <source>
        <dbReference type="Proteomes" id="UP000410492"/>
    </source>
</evidence>
<dbReference type="InterPro" id="IPR006578">
    <property type="entry name" value="MADF-dom"/>
</dbReference>
<reference evidence="4 5" key="1">
    <citation type="submission" date="2019-01" db="EMBL/GenBank/DDBJ databases">
        <authorList>
            <person name="Sayadi A."/>
        </authorList>
    </citation>
    <scope>NUCLEOTIDE SEQUENCE [LARGE SCALE GENOMIC DNA]</scope>
</reference>
<feature type="domain" description="BESS" evidence="3">
    <location>
        <begin position="199"/>
        <end position="238"/>
    </location>
</feature>
<dbReference type="InterPro" id="IPR039353">
    <property type="entry name" value="TF_Adf1"/>
</dbReference>
<dbReference type="GO" id="GO:0006357">
    <property type="term" value="P:regulation of transcription by RNA polymerase II"/>
    <property type="evidence" value="ECO:0007669"/>
    <property type="project" value="TreeGrafter"/>
</dbReference>
<protein>
    <submittedName>
        <fullName evidence="4">Uncharacterized protein</fullName>
    </submittedName>
</protein>
<name>A0A653BMW1_CALMS</name>
<dbReference type="Pfam" id="PF10545">
    <property type="entry name" value="MADF_DNA_bdg"/>
    <property type="match status" value="1"/>
</dbReference>
<dbReference type="GO" id="GO:0003677">
    <property type="term" value="F:DNA binding"/>
    <property type="evidence" value="ECO:0007669"/>
    <property type="project" value="InterPro"/>
</dbReference>
<dbReference type="AlphaFoldDB" id="A0A653BMW1"/>
<evidence type="ECO:0000256" key="1">
    <source>
        <dbReference type="PROSITE-ProRule" id="PRU00371"/>
    </source>
</evidence>
<evidence type="ECO:0000259" key="2">
    <source>
        <dbReference type="PROSITE" id="PS51029"/>
    </source>
</evidence>
<dbReference type="InterPro" id="IPR004210">
    <property type="entry name" value="BESS_motif"/>
</dbReference>
<gene>
    <name evidence="4" type="ORF">CALMAC_LOCUS2170</name>
</gene>
<dbReference type="SMART" id="SM00595">
    <property type="entry name" value="MADF"/>
    <property type="match status" value="1"/>
</dbReference>
<accession>A0A653BMW1</accession>